<dbReference type="OrthoDB" id="2585681at2"/>
<feature type="domain" description="HTH araC/xylS-type" evidence="4">
    <location>
        <begin position="185"/>
        <end position="283"/>
    </location>
</feature>
<gene>
    <name evidence="5" type="ORF">LY11_05217</name>
</gene>
<dbReference type="PANTHER" id="PTHR43280">
    <property type="entry name" value="ARAC-FAMILY TRANSCRIPTIONAL REGULATOR"/>
    <property type="match status" value="1"/>
</dbReference>
<dbReference type="InterPro" id="IPR037923">
    <property type="entry name" value="HTH-like"/>
</dbReference>
<dbReference type="GO" id="GO:0043565">
    <property type="term" value="F:sequence-specific DNA binding"/>
    <property type="evidence" value="ECO:0007669"/>
    <property type="project" value="InterPro"/>
</dbReference>
<dbReference type="SMART" id="SM00342">
    <property type="entry name" value="HTH_ARAC"/>
    <property type="match status" value="1"/>
</dbReference>
<dbReference type="PROSITE" id="PS01124">
    <property type="entry name" value="HTH_ARAC_FAMILY_2"/>
    <property type="match status" value="1"/>
</dbReference>
<sequence length="291" mass="34159">MIPTYKIEDFPSSKGIENLFKLERFEDLSWPKNLEWPHKHNFYQLIWLTEGAFMHTIDYHDIAVKTDTLLITSPGQIHLLNSPEKVKGYSISFTEQFLLAHHTQESVFELTFLDESLTTPYLCLDENARKELKAIIDPIMEELNRDEKAPIIINVLLFALLNRIQRLMNKAQPKNADSFQVVTHRKFKKLIEQYYKEEPDLAFYAGKMSISSNYLNKIVKNVTGKTAGLMVRDRGLIEAKRMLVYCNFSIGEISDQLGFKDFSYFSRQFKKREGFTPAEYRKLMYEKYSNH</sequence>
<dbReference type="RefSeq" id="WP_111636483.1">
    <property type="nucleotide sequence ID" value="NZ_QLLR01000053.1"/>
</dbReference>
<dbReference type="Pfam" id="PF02311">
    <property type="entry name" value="AraC_binding"/>
    <property type="match status" value="1"/>
</dbReference>
<protein>
    <submittedName>
        <fullName evidence="5">AraC-like DNA-binding protein</fullName>
    </submittedName>
</protein>
<evidence type="ECO:0000256" key="1">
    <source>
        <dbReference type="ARBA" id="ARBA00023015"/>
    </source>
</evidence>
<evidence type="ECO:0000313" key="6">
    <source>
        <dbReference type="Proteomes" id="UP000249754"/>
    </source>
</evidence>
<dbReference type="InterPro" id="IPR018060">
    <property type="entry name" value="HTH_AraC"/>
</dbReference>
<comment type="caution">
    <text evidence="5">The sequence shown here is derived from an EMBL/GenBank/DDBJ whole genome shotgun (WGS) entry which is preliminary data.</text>
</comment>
<proteinExistence type="predicted"/>
<evidence type="ECO:0000256" key="3">
    <source>
        <dbReference type="ARBA" id="ARBA00023163"/>
    </source>
</evidence>
<evidence type="ECO:0000313" key="5">
    <source>
        <dbReference type="EMBL" id="RAJ20058.1"/>
    </source>
</evidence>
<accession>A0A327RV59</accession>
<dbReference type="PRINTS" id="PR00032">
    <property type="entry name" value="HTHARAC"/>
</dbReference>
<reference evidence="5 6" key="1">
    <citation type="submission" date="2018-06" db="EMBL/GenBank/DDBJ databases">
        <title>Genomic Encyclopedia of Archaeal and Bacterial Type Strains, Phase II (KMG-II): from individual species to whole genera.</title>
        <authorList>
            <person name="Goeker M."/>
        </authorList>
    </citation>
    <scope>NUCLEOTIDE SEQUENCE [LARGE SCALE GENOMIC DNA]</scope>
    <source>
        <strain evidence="5 6">DSM 14825</strain>
    </source>
</reference>
<dbReference type="Pfam" id="PF12833">
    <property type="entry name" value="HTH_18"/>
    <property type="match status" value="1"/>
</dbReference>
<dbReference type="AlphaFoldDB" id="A0A327RV59"/>
<name>A0A327RV59_9SPHI</name>
<evidence type="ECO:0000259" key="4">
    <source>
        <dbReference type="PROSITE" id="PS01124"/>
    </source>
</evidence>
<dbReference type="Gene3D" id="1.10.10.60">
    <property type="entry name" value="Homeodomain-like"/>
    <property type="match status" value="1"/>
</dbReference>
<dbReference type="GO" id="GO:0003700">
    <property type="term" value="F:DNA-binding transcription factor activity"/>
    <property type="evidence" value="ECO:0007669"/>
    <property type="project" value="InterPro"/>
</dbReference>
<dbReference type="InterPro" id="IPR003313">
    <property type="entry name" value="AraC-bd"/>
</dbReference>
<keyword evidence="3" id="KW-0804">Transcription</keyword>
<evidence type="ECO:0000256" key="2">
    <source>
        <dbReference type="ARBA" id="ARBA00023125"/>
    </source>
</evidence>
<dbReference type="PANTHER" id="PTHR43280:SF32">
    <property type="entry name" value="TRANSCRIPTIONAL REGULATORY PROTEIN"/>
    <property type="match status" value="1"/>
</dbReference>
<dbReference type="InterPro" id="IPR020449">
    <property type="entry name" value="Tscrpt_reg_AraC-type_HTH"/>
</dbReference>
<dbReference type="InterPro" id="IPR009057">
    <property type="entry name" value="Homeodomain-like_sf"/>
</dbReference>
<dbReference type="SUPFAM" id="SSF51215">
    <property type="entry name" value="Regulatory protein AraC"/>
    <property type="match status" value="1"/>
</dbReference>
<dbReference type="Proteomes" id="UP000249754">
    <property type="component" value="Unassembled WGS sequence"/>
</dbReference>
<dbReference type="EMBL" id="QLLR01000053">
    <property type="protein sequence ID" value="RAJ20058.1"/>
    <property type="molecule type" value="Genomic_DNA"/>
</dbReference>
<keyword evidence="2 5" id="KW-0238">DNA-binding</keyword>
<organism evidence="5 6">
    <name type="scientific">Pedobacter cryoconitis</name>
    <dbReference type="NCBI Taxonomy" id="188932"/>
    <lineage>
        <taxon>Bacteria</taxon>
        <taxon>Pseudomonadati</taxon>
        <taxon>Bacteroidota</taxon>
        <taxon>Sphingobacteriia</taxon>
        <taxon>Sphingobacteriales</taxon>
        <taxon>Sphingobacteriaceae</taxon>
        <taxon>Pedobacter</taxon>
    </lineage>
</organism>
<dbReference type="SUPFAM" id="SSF46689">
    <property type="entry name" value="Homeodomain-like"/>
    <property type="match status" value="1"/>
</dbReference>
<keyword evidence="1" id="KW-0805">Transcription regulation</keyword>